<accession>A0A0B2WQI6</accession>
<dbReference type="STRING" id="1081103.A0A0B2WQI6"/>
<feature type="transmembrane region" description="Helical" evidence="2">
    <location>
        <begin position="110"/>
        <end position="136"/>
    </location>
</feature>
<reference evidence="4 5" key="1">
    <citation type="journal article" date="2014" name="Proc. Natl. Acad. Sci. U.S.A.">
        <title>Trajectory and genomic determinants of fungal-pathogen speciation and host adaptation.</title>
        <authorList>
            <person name="Hu X."/>
            <person name="Xiao G."/>
            <person name="Zheng P."/>
            <person name="Shang Y."/>
            <person name="Su Y."/>
            <person name="Zhang X."/>
            <person name="Liu X."/>
            <person name="Zhan S."/>
            <person name="St Leger R.J."/>
            <person name="Wang C."/>
        </authorList>
    </citation>
    <scope>NUCLEOTIDE SEQUENCE [LARGE SCALE GENOMIC DNA]</scope>
    <source>
        <strain evidence="4 5">ARSEF 1941</strain>
    </source>
</reference>
<organism evidence="4 5">
    <name type="scientific">Metarhizium album (strain ARSEF 1941)</name>
    <dbReference type="NCBI Taxonomy" id="1081103"/>
    <lineage>
        <taxon>Eukaryota</taxon>
        <taxon>Fungi</taxon>
        <taxon>Dikarya</taxon>
        <taxon>Ascomycota</taxon>
        <taxon>Pezizomycotina</taxon>
        <taxon>Sordariomycetes</taxon>
        <taxon>Hypocreomycetidae</taxon>
        <taxon>Hypocreales</taxon>
        <taxon>Clavicipitaceae</taxon>
        <taxon>Metarhizium</taxon>
    </lineage>
</organism>
<dbReference type="Pfam" id="PF14295">
    <property type="entry name" value="PAN_4"/>
    <property type="match status" value="1"/>
</dbReference>
<evidence type="ECO:0000256" key="2">
    <source>
        <dbReference type="SAM" id="Phobius"/>
    </source>
</evidence>
<proteinExistence type="predicted"/>
<dbReference type="HOGENOM" id="CLU_062451_1_0_1"/>
<keyword evidence="2" id="KW-1133">Transmembrane helix</keyword>
<keyword evidence="5" id="KW-1185">Reference proteome</keyword>
<dbReference type="GeneID" id="63740731"/>
<feature type="region of interest" description="Disordered" evidence="1">
    <location>
        <begin position="140"/>
        <end position="159"/>
    </location>
</feature>
<evidence type="ECO:0000313" key="4">
    <source>
        <dbReference type="EMBL" id="KHN95914.1"/>
    </source>
</evidence>
<dbReference type="EMBL" id="AZHE01000019">
    <property type="protein sequence ID" value="KHN95914.1"/>
    <property type="molecule type" value="Genomic_DNA"/>
</dbReference>
<gene>
    <name evidence="4" type="ORF">MAM_06276</name>
</gene>
<protein>
    <recommendedName>
        <fullName evidence="3">Apple domain-containing protein</fullName>
    </recommendedName>
</protein>
<dbReference type="Gene3D" id="3.50.4.10">
    <property type="entry name" value="Hepatocyte Growth Factor"/>
    <property type="match status" value="1"/>
</dbReference>
<dbReference type="RefSeq" id="XP_040676980.1">
    <property type="nucleotide sequence ID" value="XM_040825074.1"/>
</dbReference>
<dbReference type="OrthoDB" id="3499003at2759"/>
<dbReference type="InterPro" id="IPR003609">
    <property type="entry name" value="Pan_app"/>
</dbReference>
<feature type="compositionally biased region" description="Polar residues" evidence="1">
    <location>
        <begin position="13"/>
        <end position="30"/>
    </location>
</feature>
<evidence type="ECO:0000259" key="3">
    <source>
        <dbReference type="Pfam" id="PF14295"/>
    </source>
</evidence>
<evidence type="ECO:0000256" key="1">
    <source>
        <dbReference type="SAM" id="MobiDB-lite"/>
    </source>
</evidence>
<name>A0A0B2WQI6_METAS</name>
<feature type="compositionally biased region" description="Basic and acidic residues" evidence="1">
    <location>
        <begin position="31"/>
        <end position="44"/>
    </location>
</feature>
<feature type="domain" description="Apple" evidence="3">
    <location>
        <begin position="213"/>
        <end position="254"/>
    </location>
</feature>
<evidence type="ECO:0000313" key="5">
    <source>
        <dbReference type="Proteomes" id="UP000030816"/>
    </source>
</evidence>
<comment type="caution">
    <text evidence="4">The sequence shown here is derived from an EMBL/GenBank/DDBJ whole genome shotgun (WGS) entry which is preliminary data.</text>
</comment>
<keyword evidence="2" id="KW-0472">Membrane</keyword>
<keyword evidence="2" id="KW-0812">Transmembrane</keyword>
<dbReference type="AlphaFoldDB" id="A0A0B2WQI6"/>
<dbReference type="Proteomes" id="UP000030816">
    <property type="component" value="Unassembled WGS sequence"/>
</dbReference>
<sequence length="273" mass="28559">MSTRQDADGNGSRGPSNTKVSTCGSRGSDSSGEKGQQRPTDSAKSKAIAWAEDQLTFYREGTPPPLDDDGYRQSTGPRAAGAYSYDYSYDRVAPPAPIPQATICGLGKRLFYTIVAAAIVVAAMAVGVGVGVGLGVGRHHSTSDERGSSTKTPSAASIQTVTPTSIAAKPTQTPLMACPAANNTRYEVSSVKKTFLRVCGVDYTGSHGATDLGVVRTSSMQECMNSCAGYPTCTGCSWGVIPGDAGSDHRCWLKKDLETPTAVRSGWDFAILQ</sequence>
<feature type="compositionally biased region" description="Polar residues" evidence="1">
    <location>
        <begin position="149"/>
        <end position="159"/>
    </location>
</feature>
<feature type="region of interest" description="Disordered" evidence="1">
    <location>
        <begin position="1"/>
        <end position="77"/>
    </location>
</feature>